<sequence>MGDNRESGFINSEPCIAEFMTNVPHINQTMVSSSINLQHDGSGFCQAFPGALPASPTRGDLALAGTPDPADPQGGGTGYDWMKEKKSGRNCDAPQTVPDIDYDVTTPSNNTPSGGGNGKTGSGGGSGGGSRRLRTAYTNTQLLELEKEFHFNKYLCRPRRIEIAASLELTERQVKVWFQNRRMKYKRQTQLQRQSTEARLGSGSSFPGSPNSFEDDPMDMPNASPNDTENAEICPDNASDDSDVRCEPLTDIGLVGEPKNVKRENANVNSDVQTTKENSEIPSQDGKLNDLDAFSPKSNSSAIKGSKQGSPILRSPLGGTPDSYGHVSPCDRTISSNTKPSYTEMTGHSPVNNAFLNANVEYSVSNGFGNQLNTNPNVQNRITEMAGNNISHGSMSVQTNLASKTRVSPHSAVSNASDNFYSCRPGTVDFPGGGPAQYLSRGGINAGFPLTDNYAPAFPGDQRMARTSKNNLQTHYGLQHFGGPKSNQPGYMEKLSSLDAPQKHFSYGMDLAIRNDGDYKNGTINTQYHYNSNFDMNSNTYSPPRSYSGYNNGVHGDNINLHGPVQNETFDGENLSLKPGSFTSSPINAYQNGFYYSGNYGSGYTQGVSRTMPNSLLSQQSYLSTSPPSHGTNMADNNGSFEQQCDGLDSAINSTSSDFGSVFSEYFGYSAHHGFQT</sequence>
<comment type="caution">
    <text evidence="9">The sequence shown here is derived from an EMBL/GenBank/DDBJ whole genome shotgun (WGS) entry which is preliminary data.</text>
</comment>
<evidence type="ECO:0000256" key="4">
    <source>
        <dbReference type="ARBA" id="ARBA00023242"/>
    </source>
</evidence>
<feature type="region of interest" description="Disordered" evidence="7">
    <location>
        <begin position="184"/>
        <end position="327"/>
    </location>
</feature>
<dbReference type="SMART" id="SM00389">
    <property type="entry name" value="HOX"/>
    <property type="match status" value="1"/>
</dbReference>
<proteinExistence type="predicted"/>
<reference evidence="9" key="1">
    <citation type="journal article" date="2019" name="bioRxiv">
        <title>The Genome of the Zebra Mussel, Dreissena polymorpha: A Resource for Invasive Species Research.</title>
        <authorList>
            <person name="McCartney M.A."/>
            <person name="Auch B."/>
            <person name="Kono T."/>
            <person name="Mallez S."/>
            <person name="Zhang Y."/>
            <person name="Obille A."/>
            <person name="Becker A."/>
            <person name="Abrahante J.E."/>
            <person name="Garbe J."/>
            <person name="Badalamenti J.P."/>
            <person name="Herman A."/>
            <person name="Mangelson H."/>
            <person name="Liachko I."/>
            <person name="Sullivan S."/>
            <person name="Sone E.D."/>
            <person name="Koren S."/>
            <person name="Silverstein K.A.T."/>
            <person name="Beckman K.B."/>
            <person name="Gohl D.M."/>
        </authorList>
    </citation>
    <scope>NUCLEOTIDE SEQUENCE</scope>
    <source>
        <strain evidence="9">Duluth1</strain>
        <tissue evidence="9">Whole animal</tissue>
    </source>
</reference>
<dbReference type="InterPro" id="IPR020479">
    <property type="entry name" value="HD_metazoa"/>
</dbReference>
<keyword evidence="1" id="KW-0217">Developmental protein</keyword>
<feature type="domain" description="Homeobox" evidence="8">
    <location>
        <begin position="128"/>
        <end position="188"/>
    </location>
</feature>
<dbReference type="GO" id="GO:0048513">
    <property type="term" value="P:animal organ development"/>
    <property type="evidence" value="ECO:0007669"/>
    <property type="project" value="UniProtKB-ARBA"/>
</dbReference>
<evidence type="ECO:0000313" key="10">
    <source>
        <dbReference type="Proteomes" id="UP000828390"/>
    </source>
</evidence>
<dbReference type="OrthoDB" id="6159439at2759"/>
<dbReference type="InterPro" id="IPR001356">
    <property type="entry name" value="HD"/>
</dbReference>
<organism evidence="9 10">
    <name type="scientific">Dreissena polymorpha</name>
    <name type="common">Zebra mussel</name>
    <name type="synonym">Mytilus polymorpha</name>
    <dbReference type="NCBI Taxonomy" id="45954"/>
    <lineage>
        <taxon>Eukaryota</taxon>
        <taxon>Metazoa</taxon>
        <taxon>Spiralia</taxon>
        <taxon>Lophotrochozoa</taxon>
        <taxon>Mollusca</taxon>
        <taxon>Bivalvia</taxon>
        <taxon>Autobranchia</taxon>
        <taxon>Heteroconchia</taxon>
        <taxon>Euheterodonta</taxon>
        <taxon>Imparidentia</taxon>
        <taxon>Neoheterodontei</taxon>
        <taxon>Myida</taxon>
        <taxon>Dreissenoidea</taxon>
        <taxon>Dreissenidae</taxon>
        <taxon>Dreissena</taxon>
    </lineage>
</organism>
<gene>
    <name evidence="9" type="ORF">DPMN_075957</name>
</gene>
<dbReference type="PRINTS" id="PR00024">
    <property type="entry name" value="HOMEOBOX"/>
</dbReference>
<dbReference type="Gene3D" id="1.10.10.60">
    <property type="entry name" value="Homeodomain-like"/>
    <property type="match status" value="1"/>
</dbReference>
<dbReference type="Pfam" id="PF00046">
    <property type="entry name" value="Homeodomain"/>
    <property type="match status" value="1"/>
</dbReference>
<evidence type="ECO:0000256" key="5">
    <source>
        <dbReference type="PROSITE-ProRule" id="PRU00108"/>
    </source>
</evidence>
<feature type="compositionally biased region" description="Low complexity" evidence="7">
    <location>
        <begin position="201"/>
        <end position="212"/>
    </location>
</feature>
<keyword evidence="10" id="KW-1185">Reference proteome</keyword>
<feature type="region of interest" description="Disordered" evidence="7">
    <location>
        <begin position="56"/>
        <end position="132"/>
    </location>
</feature>
<evidence type="ECO:0000313" key="9">
    <source>
        <dbReference type="EMBL" id="KAH3700975.1"/>
    </source>
</evidence>
<feature type="DNA-binding region" description="Homeobox" evidence="5">
    <location>
        <begin position="130"/>
        <end position="189"/>
    </location>
</feature>
<dbReference type="GO" id="GO:0005634">
    <property type="term" value="C:nucleus"/>
    <property type="evidence" value="ECO:0007669"/>
    <property type="project" value="UniProtKB-SubCell"/>
</dbReference>
<reference evidence="9" key="2">
    <citation type="submission" date="2020-11" db="EMBL/GenBank/DDBJ databases">
        <authorList>
            <person name="McCartney M.A."/>
            <person name="Auch B."/>
            <person name="Kono T."/>
            <person name="Mallez S."/>
            <person name="Becker A."/>
            <person name="Gohl D.M."/>
            <person name="Silverstein K.A.T."/>
            <person name="Koren S."/>
            <person name="Bechman K.B."/>
            <person name="Herman A."/>
            <person name="Abrahante J.E."/>
            <person name="Garbe J."/>
        </authorList>
    </citation>
    <scope>NUCLEOTIDE SEQUENCE</scope>
    <source>
        <strain evidence="9">Duluth1</strain>
        <tissue evidence="9">Whole animal</tissue>
    </source>
</reference>
<keyword evidence="2 5" id="KW-0238">DNA-binding</keyword>
<feature type="compositionally biased region" description="Polar residues" evidence="7">
    <location>
        <begin position="266"/>
        <end position="282"/>
    </location>
</feature>
<dbReference type="EMBL" id="JAIWYP010000015">
    <property type="protein sequence ID" value="KAH3700975.1"/>
    <property type="molecule type" value="Genomic_DNA"/>
</dbReference>
<dbReference type="FunFam" id="1.10.10.60:FF:000176">
    <property type="entry name" value="pancreas/duodenum homeobox protein 1"/>
    <property type="match status" value="1"/>
</dbReference>
<name>A0A9D3YKL6_DREPO</name>
<accession>A0A9D3YKL6</accession>
<evidence type="ECO:0000256" key="3">
    <source>
        <dbReference type="ARBA" id="ARBA00023155"/>
    </source>
</evidence>
<dbReference type="InterPro" id="IPR009057">
    <property type="entry name" value="Homeodomain-like_sf"/>
</dbReference>
<feature type="compositionally biased region" description="Polar residues" evidence="7">
    <location>
        <begin position="296"/>
        <end position="309"/>
    </location>
</feature>
<feature type="compositionally biased region" description="Gly residues" evidence="7">
    <location>
        <begin position="113"/>
        <end position="130"/>
    </location>
</feature>
<dbReference type="PANTHER" id="PTHR45664">
    <property type="entry name" value="PROTEIN ZERKNUELLT 1-RELATED"/>
    <property type="match status" value="1"/>
</dbReference>
<dbReference type="GO" id="GO:0000981">
    <property type="term" value="F:DNA-binding transcription factor activity, RNA polymerase II-specific"/>
    <property type="evidence" value="ECO:0007669"/>
    <property type="project" value="InterPro"/>
</dbReference>
<comment type="subcellular location">
    <subcellularLocation>
        <location evidence="5 6">Nucleus</location>
    </subcellularLocation>
</comment>
<dbReference type="PANTHER" id="PTHR45664:SF2">
    <property type="entry name" value="HOMEOTIC PROTEIN PROBOSCIPEDIA"/>
    <property type="match status" value="1"/>
</dbReference>
<dbReference type="PROSITE" id="PS50071">
    <property type="entry name" value="HOMEOBOX_2"/>
    <property type="match status" value="1"/>
</dbReference>
<evidence type="ECO:0000259" key="8">
    <source>
        <dbReference type="PROSITE" id="PS50071"/>
    </source>
</evidence>
<dbReference type="GO" id="GO:0000978">
    <property type="term" value="F:RNA polymerase II cis-regulatory region sequence-specific DNA binding"/>
    <property type="evidence" value="ECO:0007669"/>
    <property type="project" value="TreeGrafter"/>
</dbReference>
<evidence type="ECO:0000256" key="2">
    <source>
        <dbReference type="ARBA" id="ARBA00023125"/>
    </source>
</evidence>
<feature type="compositionally biased region" description="Polar residues" evidence="7">
    <location>
        <begin position="188"/>
        <end position="197"/>
    </location>
</feature>
<dbReference type="CDD" id="cd00086">
    <property type="entry name" value="homeodomain"/>
    <property type="match status" value="1"/>
</dbReference>
<evidence type="ECO:0000256" key="6">
    <source>
        <dbReference type="RuleBase" id="RU000682"/>
    </source>
</evidence>
<dbReference type="InterPro" id="IPR017970">
    <property type="entry name" value="Homeobox_CS"/>
</dbReference>
<dbReference type="AlphaFoldDB" id="A0A9D3YKL6"/>
<dbReference type="SUPFAM" id="SSF46689">
    <property type="entry name" value="Homeodomain-like"/>
    <property type="match status" value="1"/>
</dbReference>
<dbReference type="Proteomes" id="UP000828390">
    <property type="component" value="Unassembled WGS sequence"/>
</dbReference>
<dbReference type="PROSITE" id="PS00027">
    <property type="entry name" value="HOMEOBOX_1"/>
    <property type="match status" value="1"/>
</dbReference>
<protein>
    <recommendedName>
        <fullName evidence="8">Homeobox domain-containing protein</fullName>
    </recommendedName>
</protein>
<keyword evidence="4 5" id="KW-0539">Nucleus</keyword>
<evidence type="ECO:0000256" key="7">
    <source>
        <dbReference type="SAM" id="MobiDB-lite"/>
    </source>
</evidence>
<evidence type="ECO:0000256" key="1">
    <source>
        <dbReference type="ARBA" id="ARBA00022473"/>
    </source>
</evidence>
<keyword evidence="3 5" id="KW-0371">Homeobox</keyword>